<keyword evidence="2 6" id="KW-0028">Amino-acid biosynthesis</keyword>
<dbReference type="PANTHER" id="PTHR43090">
    <property type="entry name" value="1-(5-PHOSPHORIBOSYL)-5-[(5-PHOSPHORIBOSYLAMINO)METHYLIDENEAMINO] IMIDAZOLE-4-CARBOXAMIDE ISOMERASE"/>
    <property type="match status" value="1"/>
</dbReference>
<gene>
    <name evidence="7" type="primary">hisA</name>
    <name evidence="7" type="ORF">H9Q78_12100</name>
</gene>
<evidence type="ECO:0000256" key="2">
    <source>
        <dbReference type="ARBA" id="ARBA00022605"/>
    </source>
</evidence>
<comment type="pathway">
    <text evidence="5">Amino-acid biosynthesis.</text>
</comment>
<dbReference type="Gene3D" id="3.20.20.70">
    <property type="entry name" value="Aldolase class I"/>
    <property type="match status" value="1"/>
</dbReference>
<dbReference type="GO" id="GO:0000162">
    <property type="term" value="P:L-tryptophan biosynthetic process"/>
    <property type="evidence" value="ECO:0007669"/>
    <property type="project" value="TreeGrafter"/>
</dbReference>
<keyword evidence="4 7" id="KW-0413">Isomerase</keyword>
<name>A0A7G9G2Z1_9FIRM</name>
<sequence>MRFRPCIDIHNGKVKQIIGGSLKDAGNQARENFVAEQDAEFYAEFYKKDGLRGGHVILLNPAGSEHYEATKRQAAKALAAYPGGLQLGGGINDRNAEEFLNLGASHVIVTSFVFRDGRMEERNLERMIRAIGKKRLVLDLSCRKKNGKYYIVTDRWQKFTEVPVTPEILSQLSAGCDEFLIHAVDVEGKASGVERELLSMLGGFTGIPVTYAGGVGSFSDLQAVKELGRGYVDVTIGSALDLFGGNMKYKEVLAYMGE</sequence>
<proteinExistence type="inferred from homology"/>
<dbReference type="CDD" id="cd04723">
    <property type="entry name" value="HisA_HisF"/>
    <property type="match status" value="1"/>
</dbReference>
<dbReference type="InterPro" id="IPR011060">
    <property type="entry name" value="RibuloseP-bd_barrel"/>
</dbReference>
<dbReference type="EMBL" id="CP060634">
    <property type="protein sequence ID" value="QNM05173.1"/>
    <property type="molecule type" value="Genomic_DNA"/>
</dbReference>
<comment type="similarity">
    <text evidence="1 6">Belongs to the HisA/HisF family.</text>
</comment>
<reference evidence="7 8" key="1">
    <citation type="submission" date="2020-08" db="EMBL/GenBank/DDBJ databases">
        <authorList>
            <person name="Liu C."/>
            <person name="Sun Q."/>
        </authorList>
    </citation>
    <scope>NUCLEOTIDE SEQUENCE [LARGE SCALE GENOMIC DNA]</scope>
    <source>
        <strain evidence="7 8">NSJ-38</strain>
    </source>
</reference>
<evidence type="ECO:0000313" key="8">
    <source>
        <dbReference type="Proteomes" id="UP000515823"/>
    </source>
</evidence>
<dbReference type="AlphaFoldDB" id="A0A7G9G2Z1"/>
<dbReference type="KEGG" id="qdo:H9Q78_12100"/>
<accession>A0A7G9G2Z1</accession>
<evidence type="ECO:0000256" key="1">
    <source>
        <dbReference type="ARBA" id="ARBA00009667"/>
    </source>
</evidence>
<evidence type="ECO:0000256" key="6">
    <source>
        <dbReference type="RuleBase" id="RU003657"/>
    </source>
</evidence>
<dbReference type="InterPro" id="IPR044524">
    <property type="entry name" value="Isoase_HisA-like"/>
</dbReference>
<dbReference type="GO" id="GO:0005737">
    <property type="term" value="C:cytoplasm"/>
    <property type="evidence" value="ECO:0007669"/>
    <property type="project" value="TreeGrafter"/>
</dbReference>
<dbReference type="Proteomes" id="UP000515823">
    <property type="component" value="Chromosome"/>
</dbReference>
<dbReference type="GO" id="GO:0003949">
    <property type="term" value="F:1-(5-phosphoribosyl)-5-[(5-phosphoribosylamino)methylideneamino]imidazole-4-carboxamide isomerase activity"/>
    <property type="evidence" value="ECO:0007669"/>
    <property type="project" value="InterPro"/>
</dbReference>
<dbReference type="InterPro" id="IPR006062">
    <property type="entry name" value="His_biosynth"/>
</dbReference>
<dbReference type="SUPFAM" id="SSF51366">
    <property type="entry name" value="Ribulose-phoshate binding barrel"/>
    <property type="match status" value="1"/>
</dbReference>
<protein>
    <submittedName>
        <fullName evidence="7">Phosphoribosylformimino-5-aminoimidazole carboxamide ribotide isomerase</fullName>
    </submittedName>
</protein>
<dbReference type="NCBIfam" id="TIGR02129">
    <property type="entry name" value="hisA_euk"/>
    <property type="match status" value="1"/>
</dbReference>
<dbReference type="InterPro" id="IPR011858">
    <property type="entry name" value="His6/HISN3"/>
</dbReference>
<dbReference type="PANTHER" id="PTHR43090:SF2">
    <property type="entry name" value="1-(5-PHOSPHORIBOSYL)-5-[(5-PHOSPHORIBOSYLAMINO)METHYLIDENEAMINO] IMIDAZOLE-4-CARBOXAMIDE ISOMERASE"/>
    <property type="match status" value="1"/>
</dbReference>
<dbReference type="RefSeq" id="WP_249301984.1">
    <property type="nucleotide sequence ID" value="NZ_CP060634.1"/>
</dbReference>
<evidence type="ECO:0000256" key="5">
    <source>
        <dbReference type="ARBA" id="ARBA00029440"/>
    </source>
</evidence>
<evidence type="ECO:0000256" key="4">
    <source>
        <dbReference type="ARBA" id="ARBA00023235"/>
    </source>
</evidence>
<organism evidence="7 8">
    <name type="scientific">Qiania dongpingensis</name>
    <dbReference type="NCBI Taxonomy" id="2763669"/>
    <lineage>
        <taxon>Bacteria</taxon>
        <taxon>Bacillati</taxon>
        <taxon>Bacillota</taxon>
        <taxon>Clostridia</taxon>
        <taxon>Lachnospirales</taxon>
        <taxon>Lachnospiraceae</taxon>
        <taxon>Qiania</taxon>
    </lineage>
</organism>
<evidence type="ECO:0000313" key="7">
    <source>
        <dbReference type="EMBL" id="QNM05173.1"/>
    </source>
</evidence>
<dbReference type="InterPro" id="IPR013785">
    <property type="entry name" value="Aldolase_TIM"/>
</dbReference>
<keyword evidence="8" id="KW-1185">Reference proteome</keyword>
<evidence type="ECO:0000256" key="3">
    <source>
        <dbReference type="ARBA" id="ARBA00023102"/>
    </source>
</evidence>
<dbReference type="GO" id="GO:0000105">
    <property type="term" value="P:L-histidine biosynthetic process"/>
    <property type="evidence" value="ECO:0007669"/>
    <property type="project" value="UniProtKB-KW"/>
</dbReference>
<dbReference type="Pfam" id="PF00977">
    <property type="entry name" value="His_biosynth"/>
    <property type="match status" value="1"/>
</dbReference>
<keyword evidence="3 6" id="KW-0368">Histidine biosynthesis</keyword>